<dbReference type="AlphaFoldDB" id="A0A6B0YT14"/>
<name>A0A6B0YT14_9CHLR</name>
<reference evidence="1" key="1">
    <citation type="submission" date="2019-09" db="EMBL/GenBank/DDBJ databases">
        <title>Characterisation of the sponge microbiome using genome-centric metagenomics.</title>
        <authorList>
            <person name="Engelberts J.P."/>
            <person name="Robbins S.J."/>
            <person name="De Goeij J.M."/>
            <person name="Aranda M."/>
            <person name="Bell S.C."/>
            <person name="Webster N.S."/>
        </authorList>
    </citation>
    <scope>NUCLEOTIDE SEQUENCE</scope>
    <source>
        <strain evidence="1">SB0664_bin_27</strain>
    </source>
</reference>
<proteinExistence type="predicted"/>
<comment type="caution">
    <text evidence="1">The sequence shown here is derived from an EMBL/GenBank/DDBJ whole genome shotgun (WGS) entry which is preliminary data.</text>
</comment>
<protein>
    <submittedName>
        <fullName evidence="1">Uncharacterized protein</fullName>
    </submittedName>
</protein>
<organism evidence="1">
    <name type="scientific">Caldilineaceae bacterium SB0664_bin_27</name>
    <dbReference type="NCBI Taxonomy" id="2605260"/>
    <lineage>
        <taxon>Bacteria</taxon>
        <taxon>Bacillati</taxon>
        <taxon>Chloroflexota</taxon>
        <taxon>Caldilineae</taxon>
        <taxon>Caldilineales</taxon>
        <taxon>Caldilineaceae</taxon>
    </lineage>
</organism>
<sequence>MSSAYLSVNAWREIFARVFDDADLQSNVSPDWLINPATRRRLKLDYLCQSVGVAVRFSGLTGKGRRRGDWEILEEEQRDQTRDELCRLRGVQLAVIDPFEDPVKQMDRFLMVLSRASRMTALDGRTNREKGVSMDALAAAVQSANQLRFTLSRNPEQTVATLAEAWRDREANIATSLQEAAAVKAPQPTRSQQHALAQIACGQRIVHTHFGDGVVTEVSREGVDKRIKILFDGDQERTFLASLLADKLEAAP</sequence>
<gene>
    <name evidence="1" type="ORF">F4Y42_06920</name>
</gene>
<dbReference type="EMBL" id="VXRG01000061">
    <property type="protein sequence ID" value="MXY93169.1"/>
    <property type="molecule type" value="Genomic_DNA"/>
</dbReference>
<accession>A0A6B0YT14</accession>
<evidence type="ECO:0000313" key="1">
    <source>
        <dbReference type="EMBL" id="MXY93169.1"/>
    </source>
</evidence>